<reference evidence="2 3" key="1">
    <citation type="submission" date="2023-09" db="EMBL/GenBank/DDBJ databases">
        <title>Complete Genome and Methylome dissection of Bacillus brevis NEB573 original source of BbsI restriction endonuclease.</title>
        <authorList>
            <person name="Fomenkov A."/>
            <person name="Roberts R.D."/>
        </authorList>
    </citation>
    <scope>NUCLEOTIDE SEQUENCE [LARGE SCALE GENOMIC DNA]</scope>
    <source>
        <strain evidence="2 3">NEB573</strain>
    </source>
</reference>
<evidence type="ECO:0000313" key="3">
    <source>
        <dbReference type="Proteomes" id="UP001256827"/>
    </source>
</evidence>
<dbReference type="Proteomes" id="UP001256827">
    <property type="component" value="Chromosome"/>
</dbReference>
<evidence type="ECO:0000259" key="1">
    <source>
        <dbReference type="Pfam" id="PF01909"/>
    </source>
</evidence>
<dbReference type="Gene3D" id="3.30.460.10">
    <property type="entry name" value="Beta Polymerase, domain 2"/>
    <property type="match status" value="1"/>
</dbReference>
<sequence>MNAPLIISKVLDALKQVEGVRALVLGGSRARGTENPTSDIDIGIYYDTNHGLNIAQLGQVASLLDDEHRDDPVTEIGGWGPWINGGGWLKVNQIPVDLLYRDLAKVSGVIDQCLKGDITIDYQPGHPHGFVNSIYVAEVALCKVLWDPSGIVGEMKSRITPYPLAFKKAIIQRFLWEALFSLEIGKKGIYKKDLSYIAGCCFRSVSCLNQVLFALNETYWMNEKGAVAIADSFRLVPSSYSSRIHTLLTFDTEDQAGLEKSLGLLGDLIQETEDLVSRQDL</sequence>
<accession>A0ABY9TBM4</accession>
<dbReference type="SUPFAM" id="SSF81301">
    <property type="entry name" value="Nucleotidyltransferase"/>
    <property type="match status" value="1"/>
</dbReference>
<dbReference type="EC" id="2.7.7.-" evidence="2"/>
<proteinExistence type="predicted"/>
<keyword evidence="3" id="KW-1185">Reference proteome</keyword>
<gene>
    <name evidence="2" type="ORF">RGB73_14465</name>
</gene>
<dbReference type="InterPro" id="IPR043519">
    <property type="entry name" value="NT_sf"/>
</dbReference>
<dbReference type="EMBL" id="CP134050">
    <property type="protein sequence ID" value="WNC17456.1"/>
    <property type="molecule type" value="Genomic_DNA"/>
</dbReference>
<dbReference type="CDD" id="cd05403">
    <property type="entry name" value="NT_KNTase_like"/>
    <property type="match status" value="1"/>
</dbReference>
<protein>
    <submittedName>
        <fullName evidence="2">Nucleotidyltransferase domain-containing protein</fullName>
        <ecNumber evidence="2">2.7.7.-</ecNumber>
    </submittedName>
</protein>
<dbReference type="GO" id="GO:0016779">
    <property type="term" value="F:nucleotidyltransferase activity"/>
    <property type="evidence" value="ECO:0007669"/>
    <property type="project" value="UniProtKB-KW"/>
</dbReference>
<feature type="domain" description="Polymerase nucleotidyl transferase" evidence="1">
    <location>
        <begin position="7"/>
        <end position="60"/>
    </location>
</feature>
<evidence type="ECO:0000313" key="2">
    <source>
        <dbReference type="EMBL" id="WNC17456.1"/>
    </source>
</evidence>
<organism evidence="2 3">
    <name type="scientific">Brevibacillus brevis</name>
    <name type="common">Bacillus brevis</name>
    <dbReference type="NCBI Taxonomy" id="1393"/>
    <lineage>
        <taxon>Bacteria</taxon>
        <taxon>Bacillati</taxon>
        <taxon>Bacillota</taxon>
        <taxon>Bacilli</taxon>
        <taxon>Bacillales</taxon>
        <taxon>Paenibacillaceae</taxon>
        <taxon>Brevibacillus</taxon>
    </lineage>
</organism>
<dbReference type="InterPro" id="IPR002934">
    <property type="entry name" value="Polymerase_NTP_transf_dom"/>
</dbReference>
<keyword evidence="2" id="KW-0808">Transferase</keyword>
<name>A0ABY9TBM4_BREBE</name>
<dbReference type="Pfam" id="PF01909">
    <property type="entry name" value="NTP_transf_2"/>
    <property type="match status" value="1"/>
</dbReference>
<dbReference type="RefSeq" id="WP_310773442.1">
    <property type="nucleotide sequence ID" value="NZ_CP134050.1"/>
</dbReference>
<keyword evidence="2" id="KW-0548">Nucleotidyltransferase</keyword>